<proteinExistence type="predicted"/>
<accession>A0ABP1HC76</accession>
<feature type="compositionally biased region" description="Basic and acidic residues" evidence="1">
    <location>
        <begin position="211"/>
        <end position="228"/>
    </location>
</feature>
<dbReference type="Proteomes" id="UP001642409">
    <property type="component" value="Unassembled WGS sequence"/>
</dbReference>
<evidence type="ECO:0000256" key="1">
    <source>
        <dbReference type="SAM" id="MobiDB-lite"/>
    </source>
</evidence>
<dbReference type="EMBL" id="CAXDID020000023">
    <property type="protein sequence ID" value="CAL5988786.1"/>
    <property type="molecule type" value="Genomic_DNA"/>
</dbReference>
<evidence type="ECO:0000313" key="3">
    <source>
        <dbReference type="Proteomes" id="UP001642409"/>
    </source>
</evidence>
<name>A0ABP1HC76_9EUKA</name>
<reference evidence="2 3" key="1">
    <citation type="submission" date="2024-07" db="EMBL/GenBank/DDBJ databases">
        <authorList>
            <person name="Akdeniz Z."/>
        </authorList>
    </citation>
    <scope>NUCLEOTIDE SEQUENCE [LARGE SCALE GENOMIC DNA]</scope>
</reference>
<comment type="caution">
    <text evidence="2">The sequence shown here is derived from an EMBL/GenBank/DDBJ whole genome shotgun (WGS) entry which is preliminary data.</text>
</comment>
<evidence type="ECO:0000313" key="2">
    <source>
        <dbReference type="EMBL" id="CAL5988786.1"/>
    </source>
</evidence>
<keyword evidence="3" id="KW-1185">Reference proteome</keyword>
<organism evidence="2 3">
    <name type="scientific">Hexamita inflata</name>
    <dbReference type="NCBI Taxonomy" id="28002"/>
    <lineage>
        <taxon>Eukaryota</taxon>
        <taxon>Metamonada</taxon>
        <taxon>Diplomonadida</taxon>
        <taxon>Hexamitidae</taxon>
        <taxon>Hexamitinae</taxon>
        <taxon>Hexamita</taxon>
    </lineage>
</organism>
<gene>
    <name evidence="2" type="ORF">HINF_LOCUS10540</name>
</gene>
<protein>
    <submittedName>
        <fullName evidence="2">Hypothetical_protein</fullName>
    </submittedName>
</protein>
<sequence>MIQFVFGLAVGILLCIYFSRYQAKEPEQQESVVHESNIMQSISASFFNASNKVQIEEFMNTLLQPHSAKFTLQQLALHNMTIQPLETQYLVQLDLELGGTLFLNKILDAKLFKVKSDINFGLSITQLKIFFVFAESYIQIKDIKLTYTFDLKANAFDLEKLSIGKSLIKTITNSLINFICCRKYSTDISKLLTSLINEINDPESSQFLVPMEREEEKESDSDEPKELKISIVRK</sequence>
<feature type="region of interest" description="Disordered" evidence="1">
    <location>
        <begin position="207"/>
        <end position="234"/>
    </location>
</feature>